<evidence type="ECO:0000256" key="2">
    <source>
        <dbReference type="ARBA" id="ARBA00022490"/>
    </source>
</evidence>
<dbReference type="FunFam" id="3.90.740.10:FF:000012">
    <property type="entry name" value="Leucine--tRNA ligase"/>
    <property type="match status" value="1"/>
</dbReference>
<comment type="similarity">
    <text evidence="1 9 10">Belongs to the class-I aminoacyl-tRNA synthetase family.</text>
</comment>
<dbReference type="EC" id="6.1.1.4" evidence="9"/>
<dbReference type="SUPFAM" id="SSF47323">
    <property type="entry name" value="Anticodon-binding domain of a subclass of class I aminoacyl-tRNA synthetases"/>
    <property type="match status" value="1"/>
</dbReference>
<feature type="domain" description="Aminoacyl-tRNA synthetase class Ia" evidence="11">
    <location>
        <begin position="419"/>
        <end position="591"/>
    </location>
</feature>
<dbReference type="FunFam" id="1.10.730.10:FF:000011">
    <property type="entry name" value="Leucine--tRNA ligase chloroplastic/mitochondrial"/>
    <property type="match status" value="1"/>
</dbReference>
<sequence length="871" mass="99145">MQEQYNPREIEQKTQDFWHKNQVFKAVQDASKEKYYCLSMLPYPSGRLHMGHVRNYTIGDVISRFKRMQGFNVLQPMGWDAFGLPAENAAIKNKAQPADWTRQNIAYMKKQLQSLGFAYDWDREVTTCEPEYYRWEQWFFTTLVEKGLAYKKQSQVNWCPNDETVLANEQVHDGCCWRCDTPVVKKDIEQWFIRITEYAEELLSSIDDLEGWPDSVKTMQRNWIGRSEGVNMDFKVDGSDETVSIYTTRPDTLMGATYLAVAAQHPLAVQASESNNELKAFITECNRSSTAEADIATMDKKGMPTGREAIHPISGEKIDIYAANFVLMDYGSGAVMAVPGHDQRDWEFANKYGIAIKQVIEPNVDSEESCDLTQQAFTEKGRLINSGEFDGLSSEQAFDAICQWLEDKGVGSKQINYRLRDWGVSRQRYWGAPIPMVKLDDGEMVTAKEFPVELPTDLVMQGANSPLLDHQSFLNTEVDGKAGRRETDTFDTFMESSWYYARYTSPHCDTAMLDSNEANYWLPVDQYIGGIEHATMHLLYFRFFHKLMRDAGLVNSDEPAKRLLTQGMVLSETFYRMENGAKNYYSPEEVTIEKDEKGKVIKATLKDSGEPVELGGMEKMSKSKMNGVDPQNLIDLYGADTARLYTMFAAPPEQSLEWREDGVQGAFKFLKRVWKLVHDHLEESQHLEESPELAGVTLSSIDGELTSEQKALRFKTHETIKKVTDDIERRYTFNTAIAAVMELCNTIGRFKQSSEVDAVIVREALETVVRLLSPITPHICHELWQSLGHQESVIDVSWPVMDESALEQDEMEMVVQVNGKLRAKISVSKSMTKEAIESVALNDENVQRFTADKTVRKVIVVPGKLVNIVVA</sequence>
<dbReference type="EMBL" id="QGGU01000005">
    <property type="protein sequence ID" value="PWK51988.1"/>
    <property type="molecule type" value="Genomic_DNA"/>
</dbReference>
<dbReference type="HAMAP" id="MF_00049_B">
    <property type="entry name" value="Leu_tRNA_synth_B"/>
    <property type="match status" value="1"/>
</dbReference>
<feature type="domain" description="Methionyl/Valyl/Leucyl/Isoleucyl-tRNA synthetase anticodon-binding" evidence="12">
    <location>
        <begin position="711"/>
        <end position="835"/>
    </location>
</feature>
<dbReference type="InterPro" id="IPR001412">
    <property type="entry name" value="aa-tRNA-synth_I_CS"/>
</dbReference>
<dbReference type="InterPro" id="IPR009080">
    <property type="entry name" value="tRNAsynth_Ia_anticodon-bd"/>
</dbReference>
<dbReference type="Proteomes" id="UP000245790">
    <property type="component" value="Unassembled WGS sequence"/>
</dbReference>
<evidence type="ECO:0000256" key="5">
    <source>
        <dbReference type="ARBA" id="ARBA00022840"/>
    </source>
</evidence>
<dbReference type="Pfam" id="PF09334">
    <property type="entry name" value="tRNA-synt_1g"/>
    <property type="match status" value="1"/>
</dbReference>
<dbReference type="InterPro" id="IPR025709">
    <property type="entry name" value="Leu_tRNA-synth_edit"/>
</dbReference>
<dbReference type="PRINTS" id="PR00985">
    <property type="entry name" value="TRNASYNTHLEU"/>
</dbReference>
<evidence type="ECO:0000256" key="3">
    <source>
        <dbReference type="ARBA" id="ARBA00022598"/>
    </source>
</evidence>
<comment type="subcellular location">
    <subcellularLocation>
        <location evidence="9">Cytoplasm</location>
    </subcellularLocation>
</comment>
<feature type="short sequence motif" description="'KMSKS' region" evidence="9">
    <location>
        <begin position="619"/>
        <end position="623"/>
    </location>
</feature>
<evidence type="ECO:0000256" key="1">
    <source>
        <dbReference type="ARBA" id="ARBA00005594"/>
    </source>
</evidence>
<reference evidence="15 16" key="1">
    <citation type="submission" date="2018-05" db="EMBL/GenBank/DDBJ databases">
        <title>Genomic Encyclopedia of Type Strains, Phase IV (KMG-IV): sequencing the most valuable type-strain genomes for metagenomic binning, comparative biology and taxonomic classification.</title>
        <authorList>
            <person name="Goeker M."/>
        </authorList>
    </citation>
    <scope>NUCLEOTIDE SEQUENCE [LARGE SCALE GENOMIC DNA]</scope>
    <source>
        <strain evidence="15 16">DSM 25350</strain>
    </source>
</reference>
<dbReference type="Gene3D" id="2.20.28.290">
    <property type="match status" value="1"/>
</dbReference>
<keyword evidence="16" id="KW-1185">Reference proteome</keyword>
<dbReference type="InterPro" id="IPR014729">
    <property type="entry name" value="Rossmann-like_a/b/a_fold"/>
</dbReference>
<feature type="binding site" evidence="9">
    <location>
        <position position="622"/>
    </location>
    <ligand>
        <name>ATP</name>
        <dbReference type="ChEBI" id="CHEBI:30616"/>
    </ligand>
</feature>
<dbReference type="CDD" id="cd07958">
    <property type="entry name" value="Anticodon_Ia_Leu_BEm"/>
    <property type="match status" value="1"/>
</dbReference>
<dbReference type="Pfam" id="PF00133">
    <property type="entry name" value="tRNA-synt_1"/>
    <property type="match status" value="1"/>
</dbReference>
<dbReference type="FunFam" id="3.10.20.590:FF:000001">
    <property type="entry name" value="Leucine--tRNA ligase"/>
    <property type="match status" value="1"/>
</dbReference>
<dbReference type="GO" id="GO:0002161">
    <property type="term" value="F:aminoacyl-tRNA deacylase activity"/>
    <property type="evidence" value="ECO:0007669"/>
    <property type="project" value="InterPro"/>
</dbReference>
<organism evidence="15 16">
    <name type="scientific">Pleionea mediterranea</name>
    <dbReference type="NCBI Taxonomy" id="523701"/>
    <lineage>
        <taxon>Bacteria</taxon>
        <taxon>Pseudomonadati</taxon>
        <taxon>Pseudomonadota</taxon>
        <taxon>Gammaproteobacteria</taxon>
        <taxon>Oceanospirillales</taxon>
        <taxon>Pleioneaceae</taxon>
        <taxon>Pleionea</taxon>
    </lineage>
</organism>
<evidence type="ECO:0000256" key="10">
    <source>
        <dbReference type="RuleBase" id="RU363035"/>
    </source>
</evidence>
<dbReference type="GO" id="GO:0006429">
    <property type="term" value="P:leucyl-tRNA aminoacylation"/>
    <property type="evidence" value="ECO:0007669"/>
    <property type="project" value="UniProtKB-UniRule"/>
</dbReference>
<feature type="domain" description="Methionyl/Leucyl tRNA synthetase" evidence="13">
    <location>
        <begin position="39"/>
        <end position="179"/>
    </location>
</feature>
<evidence type="ECO:0000259" key="13">
    <source>
        <dbReference type="Pfam" id="PF09334"/>
    </source>
</evidence>
<dbReference type="GO" id="GO:0005829">
    <property type="term" value="C:cytosol"/>
    <property type="evidence" value="ECO:0007669"/>
    <property type="project" value="TreeGrafter"/>
</dbReference>
<dbReference type="GO" id="GO:0005524">
    <property type="term" value="F:ATP binding"/>
    <property type="evidence" value="ECO:0007669"/>
    <property type="project" value="UniProtKB-UniRule"/>
</dbReference>
<keyword evidence="7 9" id="KW-0030">Aminoacyl-tRNA synthetase</keyword>
<evidence type="ECO:0000256" key="4">
    <source>
        <dbReference type="ARBA" id="ARBA00022741"/>
    </source>
</evidence>
<dbReference type="RefSeq" id="WP_109763362.1">
    <property type="nucleotide sequence ID" value="NZ_QGGU01000005.1"/>
</dbReference>
<proteinExistence type="inferred from homology"/>
<evidence type="ECO:0000259" key="12">
    <source>
        <dbReference type="Pfam" id="PF08264"/>
    </source>
</evidence>
<dbReference type="AlphaFoldDB" id="A0A316FTC9"/>
<dbReference type="OrthoDB" id="9810365at2"/>
<comment type="caution">
    <text evidence="15">The sequence shown here is derived from an EMBL/GenBank/DDBJ whole genome shotgun (WGS) entry which is preliminary data.</text>
</comment>
<dbReference type="PANTHER" id="PTHR43740:SF2">
    <property type="entry name" value="LEUCINE--TRNA LIGASE, MITOCHONDRIAL"/>
    <property type="match status" value="1"/>
</dbReference>
<feature type="short sequence motif" description="'HIGH' region" evidence="9">
    <location>
        <begin position="42"/>
        <end position="52"/>
    </location>
</feature>
<evidence type="ECO:0000256" key="7">
    <source>
        <dbReference type="ARBA" id="ARBA00023146"/>
    </source>
</evidence>
<keyword evidence="4 9" id="KW-0547">Nucleotide-binding</keyword>
<evidence type="ECO:0000313" key="16">
    <source>
        <dbReference type="Proteomes" id="UP000245790"/>
    </source>
</evidence>
<keyword evidence="3 9" id="KW-0436">Ligase</keyword>
<dbReference type="Pfam" id="PF08264">
    <property type="entry name" value="Anticodon_1"/>
    <property type="match status" value="1"/>
</dbReference>
<dbReference type="Gene3D" id="3.90.740.10">
    <property type="entry name" value="Valyl/Leucyl/Isoleucyl-tRNA synthetase, editing domain"/>
    <property type="match status" value="1"/>
</dbReference>
<dbReference type="SUPFAM" id="SSF50677">
    <property type="entry name" value="ValRS/IleRS/LeuRS editing domain"/>
    <property type="match status" value="1"/>
</dbReference>
<dbReference type="SUPFAM" id="SSF52374">
    <property type="entry name" value="Nucleotidylyl transferase"/>
    <property type="match status" value="1"/>
</dbReference>
<keyword evidence="5 9" id="KW-0067">ATP-binding</keyword>
<evidence type="ECO:0000259" key="11">
    <source>
        <dbReference type="Pfam" id="PF00133"/>
    </source>
</evidence>
<dbReference type="InterPro" id="IPR002300">
    <property type="entry name" value="aa-tRNA-synth_Ia"/>
</dbReference>
<feature type="domain" description="Leucyl-tRNA synthetase editing" evidence="14">
    <location>
        <begin position="221"/>
        <end position="406"/>
    </location>
</feature>
<dbReference type="FunFam" id="3.40.50.620:FF:000124">
    <property type="entry name" value="Leucine--tRNA ligase"/>
    <property type="match status" value="1"/>
</dbReference>
<evidence type="ECO:0000313" key="15">
    <source>
        <dbReference type="EMBL" id="PWK51988.1"/>
    </source>
</evidence>
<dbReference type="PROSITE" id="PS00178">
    <property type="entry name" value="AA_TRNA_LIGASE_I"/>
    <property type="match status" value="1"/>
</dbReference>
<keyword evidence="6 9" id="KW-0648">Protein biosynthesis</keyword>
<dbReference type="Gene3D" id="1.10.730.10">
    <property type="entry name" value="Isoleucyl-tRNA Synthetase, Domain 1"/>
    <property type="match status" value="1"/>
</dbReference>
<dbReference type="Gene3D" id="3.40.50.620">
    <property type="entry name" value="HUPs"/>
    <property type="match status" value="1"/>
</dbReference>
<evidence type="ECO:0000256" key="8">
    <source>
        <dbReference type="ARBA" id="ARBA00047469"/>
    </source>
</evidence>
<dbReference type="InterPro" id="IPR002302">
    <property type="entry name" value="Leu-tRNA-ligase"/>
</dbReference>
<dbReference type="InterPro" id="IPR009008">
    <property type="entry name" value="Val/Leu/Ile-tRNA-synth_edit"/>
</dbReference>
<accession>A0A316FTC9</accession>
<gene>
    <name evidence="9" type="primary">leuS</name>
    <name evidence="15" type="ORF">C8D97_105305</name>
</gene>
<dbReference type="NCBIfam" id="TIGR00396">
    <property type="entry name" value="leuS_bact"/>
    <property type="match status" value="1"/>
</dbReference>
<name>A0A316FTC9_9GAMM</name>
<dbReference type="InterPro" id="IPR015413">
    <property type="entry name" value="Methionyl/Leucyl_tRNA_Synth"/>
</dbReference>
<evidence type="ECO:0000259" key="14">
    <source>
        <dbReference type="Pfam" id="PF13603"/>
    </source>
</evidence>
<keyword evidence="2 9" id="KW-0963">Cytoplasm</keyword>
<dbReference type="FunFam" id="3.40.50.620:FF:000003">
    <property type="entry name" value="Leucine--tRNA ligase"/>
    <property type="match status" value="1"/>
</dbReference>
<dbReference type="Pfam" id="PF13603">
    <property type="entry name" value="tRNA-synt_1_2"/>
    <property type="match status" value="1"/>
</dbReference>
<dbReference type="Gene3D" id="3.10.20.590">
    <property type="match status" value="1"/>
</dbReference>
<dbReference type="CDD" id="cd00812">
    <property type="entry name" value="LeuRS_core"/>
    <property type="match status" value="1"/>
</dbReference>
<evidence type="ECO:0000256" key="9">
    <source>
        <dbReference type="HAMAP-Rule" id="MF_00049"/>
    </source>
</evidence>
<dbReference type="GO" id="GO:0004823">
    <property type="term" value="F:leucine-tRNA ligase activity"/>
    <property type="evidence" value="ECO:0007669"/>
    <property type="project" value="UniProtKB-UniRule"/>
</dbReference>
<dbReference type="FunFam" id="2.20.28.290:FF:000001">
    <property type="entry name" value="Leucine--tRNA ligase"/>
    <property type="match status" value="1"/>
</dbReference>
<comment type="catalytic activity">
    <reaction evidence="8 9">
        <text>tRNA(Leu) + L-leucine + ATP = L-leucyl-tRNA(Leu) + AMP + diphosphate</text>
        <dbReference type="Rhea" id="RHEA:11688"/>
        <dbReference type="Rhea" id="RHEA-COMP:9613"/>
        <dbReference type="Rhea" id="RHEA-COMP:9622"/>
        <dbReference type="ChEBI" id="CHEBI:30616"/>
        <dbReference type="ChEBI" id="CHEBI:33019"/>
        <dbReference type="ChEBI" id="CHEBI:57427"/>
        <dbReference type="ChEBI" id="CHEBI:78442"/>
        <dbReference type="ChEBI" id="CHEBI:78494"/>
        <dbReference type="ChEBI" id="CHEBI:456215"/>
        <dbReference type="EC" id="6.1.1.4"/>
    </reaction>
</comment>
<dbReference type="PANTHER" id="PTHR43740">
    <property type="entry name" value="LEUCYL-TRNA SYNTHETASE"/>
    <property type="match status" value="1"/>
</dbReference>
<protein>
    <recommendedName>
        <fullName evidence="9">Leucine--tRNA ligase</fullName>
        <ecNumber evidence="9">6.1.1.4</ecNumber>
    </recommendedName>
    <alternativeName>
        <fullName evidence="9">Leucyl-tRNA synthetase</fullName>
        <shortName evidence="9">LeuRS</shortName>
    </alternativeName>
</protein>
<dbReference type="InterPro" id="IPR013155">
    <property type="entry name" value="M/V/L/I-tRNA-synth_anticd-bd"/>
</dbReference>
<evidence type="ECO:0000256" key="6">
    <source>
        <dbReference type="ARBA" id="ARBA00022917"/>
    </source>
</evidence>